<dbReference type="PANTHER" id="PTHR10361:SF28">
    <property type="entry name" value="P3 PROTEIN-RELATED"/>
    <property type="match status" value="1"/>
</dbReference>
<keyword evidence="3 5" id="KW-1133">Transmembrane helix</keyword>
<feature type="transmembrane region" description="Helical" evidence="5">
    <location>
        <begin position="228"/>
        <end position="253"/>
    </location>
</feature>
<keyword evidence="7" id="KW-1185">Reference proteome</keyword>
<evidence type="ECO:0000313" key="6">
    <source>
        <dbReference type="EMBL" id="QAY66589.1"/>
    </source>
</evidence>
<feature type="transmembrane region" description="Helical" evidence="5">
    <location>
        <begin position="273"/>
        <end position="296"/>
    </location>
</feature>
<feature type="transmembrane region" description="Helical" evidence="5">
    <location>
        <begin position="100"/>
        <end position="122"/>
    </location>
</feature>
<dbReference type="AlphaFoldDB" id="A0A4P6EXV7"/>
<dbReference type="KEGG" id="pprt:ET464_09405"/>
<proteinExistence type="predicted"/>
<keyword evidence="4 5" id="KW-0472">Membrane</keyword>
<name>A0A4P6EXV7_9BACL</name>
<dbReference type="OrthoDB" id="1551454at2"/>
<evidence type="ECO:0000256" key="1">
    <source>
        <dbReference type="ARBA" id="ARBA00004141"/>
    </source>
</evidence>
<feature type="transmembrane region" description="Helical" evidence="5">
    <location>
        <begin position="12"/>
        <end position="31"/>
    </location>
</feature>
<reference evidence="6 7" key="1">
    <citation type="submission" date="2019-01" db="EMBL/GenBank/DDBJ databases">
        <title>Genome sequencing of strain FW100M-2.</title>
        <authorList>
            <person name="Heo J."/>
            <person name="Kim S.-J."/>
            <person name="Kim J.-S."/>
            <person name="Hong S.-B."/>
            <person name="Kwon S.-W."/>
        </authorList>
    </citation>
    <scope>NUCLEOTIDE SEQUENCE [LARGE SCALE GENOMIC DNA]</scope>
    <source>
        <strain evidence="6 7">FW100M-2</strain>
    </source>
</reference>
<feature type="transmembrane region" description="Helical" evidence="5">
    <location>
        <begin position="161"/>
        <end position="183"/>
    </location>
</feature>
<evidence type="ECO:0000256" key="4">
    <source>
        <dbReference type="ARBA" id="ARBA00023136"/>
    </source>
</evidence>
<feature type="transmembrane region" description="Helical" evidence="5">
    <location>
        <begin position="70"/>
        <end position="94"/>
    </location>
</feature>
<dbReference type="Pfam" id="PF01758">
    <property type="entry name" value="SBF"/>
    <property type="match status" value="1"/>
</dbReference>
<comment type="subcellular location">
    <subcellularLocation>
        <location evidence="1">Membrane</location>
        <topology evidence="1">Multi-pass membrane protein</topology>
    </subcellularLocation>
</comment>
<evidence type="ECO:0000256" key="2">
    <source>
        <dbReference type="ARBA" id="ARBA00022692"/>
    </source>
</evidence>
<accession>A0A4P6EXV7</accession>
<dbReference type="InterPro" id="IPR002657">
    <property type="entry name" value="BilAc:Na_symport/Acr3"/>
</dbReference>
<dbReference type="Gene3D" id="1.20.1530.20">
    <property type="match status" value="1"/>
</dbReference>
<gene>
    <name evidence="6" type="ORF">ET464_09405</name>
</gene>
<evidence type="ECO:0000313" key="7">
    <source>
        <dbReference type="Proteomes" id="UP000293568"/>
    </source>
</evidence>
<dbReference type="EMBL" id="CP035492">
    <property type="protein sequence ID" value="QAY66589.1"/>
    <property type="molecule type" value="Genomic_DNA"/>
</dbReference>
<keyword evidence="2 5" id="KW-0812">Transmembrane</keyword>
<dbReference type="InterPro" id="IPR004710">
    <property type="entry name" value="Bilac:Na_transpt"/>
</dbReference>
<feature type="transmembrane region" description="Helical" evidence="5">
    <location>
        <begin position="129"/>
        <end position="149"/>
    </location>
</feature>
<protein>
    <submittedName>
        <fullName evidence="6">Bile acid:sodium symporter family protein</fullName>
    </submittedName>
</protein>
<sequence length="325" mass="34554">MKRLCLRFNAGFERYTIVITPLALVIGFLLAKGLQPYTSSVSYLFAYITFAMALGCGFGHLGSVLRKPGIIVWTIMLAHLVAPAIAYGIGAALFGQHSPYVIGLVLFTIIPLGVSSVMWTGLSGGNVPLMLAMVILDSALSPLVVPAGIRLLFHQAVAVRLGPLMLDLLLIIVLPTFAGVLLHQLTRGRIQAKVQPYASSVSKLCFAAVVMLNAAAIQPYVQQMKGDMALVVSVVVGLVALCYALGYIGTYWLGSREMQATVSYATGMRNISLGIVLAIGYFPPLAAVPVILSILVQQPLATVFNLVLQKLNNTSSGETGARHVG</sequence>
<feature type="transmembrane region" description="Helical" evidence="5">
    <location>
        <begin position="204"/>
        <end position="222"/>
    </location>
</feature>
<organism evidence="6 7">
    <name type="scientific">Paenibacillus protaetiae</name>
    <dbReference type="NCBI Taxonomy" id="2509456"/>
    <lineage>
        <taxon>Bacteria</taxon>
        <taxon>Bacillati</taxon>
        <taxon>Bacillota</taxon>
        <taxon>Bacilli</taxon>
        <taxon>Bacillales</taxon>
        <taxon>Paenibacillaceae</taxon>
        <taxon>Paenibacillus</taxon>
    </lineage>
</organism>
<evidence type="ECO:0000256" key="5">
    <source>
        <dbReference type="SAM" id="Phobius"/>
    </source>
</evidence>
<dbReference type="RefSeq" id="WP_129440317.1">
    <property type="nucleotide sequence ID" value="NZ_CP035492.1"/>
</dbReference>
<dbReference type="GO" id="GO:0016020">
    <property type="term" value="C:membrane"/>
    <property type="evidence" value="ECO:0007669"/>
    <property type="project" value="UniProtKB-SubCell"/>
</dbReference>
<evidence type="ECO:0000256" key="3">
    <source>
        <dbReference type="ARBA" id="ARBA00022989"/>
    </source>
</evidence>
<dbReference type="InterPro" id="IPR038770">
    <property type="entry name" value="Na+/solute_symporter_sf"/>
</dbReference>
<feature type="transmembrane region" description="Helical" evidence="5">
    <location>
        <begin position="43"/>
        <end position="63"/>
    </location>
</feature>
<dbReference type="PANTHER" id="PTHR10361">
    <property type="entry name" value="SODIUM-BILE ACID COTRANSPORTER"/>
    <property type="match status" value="1"/>
</dbReference>
<dbReference type="Proteomes" id="UP000293568">
    <property type="component" value="Chromosome"/>
</dbReference>